<name>A0AAV7E4U0_ARIFI</name>
<dbReference type="GO" id="GO:1990757">
    <property type="term" value="F:ubiquitin ligase activator activity"/>
    <property type="evidence" value="ECO:0007669"/>
    <property type="project" value="TreeGrafter"/>
</dbReference>
<keyword evidence="3" id="KW-0132">Cell division</keyword>
<comment type="similarity">
    <text evidence="1">Belongs to the WD repeat CDC20/Fizzy family.</text>
</comment>
<evidence type="ECO:0000256" key="2">
    <source>
        <dbReference type="ARBA" id="ARBA00022574"/>
    </source>
</evidence>
<comment type="caution">
    <text evidence="10">The sequence shown here is derived from an EMBL/GenBank/DDBJ whole genome shotgun (WGS) entry which is preliminary data.</text>
</comment>
<evidence type="ECO:0000256" key="1">
    <source>
        <dbReference type="ARBA" id="ARBA00006445"/>
    </source>
</evidence>
<keyword evidence="5" id="KW-0498">Mitosis</keyword>
<dbReference type="Gene3D" id="2.130.10.10">
    <property type="entry name" value="YVTN repeat-like/Quinoprotein amine dehydrogenase"/>
    <property type="match status" value="1"/>
</dbReference>
<feature type="repeat" description="WD" evidence="8">
    <location>
        <begin position="257"/>
        <end position="298"/>
    </location>
</feature>
<dbReference type="PANTHER" id="PTHR19918">
    <property type="entry name" value="CELL DIVISION CYCLE 20 CDC20 FIZZY -RELATED"/>
    <property type="match status" value="1"/>
</dbReference>
<keyword evidence="2 8" id="KW-0853">WD repeat</keyword>
<dbReference type="InterPro" id="IPR019775">
    <property type="entry name" value="WD40_repeat_CS"/>
</dbReference>
<dbReference type="InterPro" id="IPR015943">
    <property type="entry name" value="WD40/YVTN_repeat-like_dom_sf"/>
</dbReference>
<dbReference type="PROSITE" id="PS00678">
    <property type="entry name" value="WD_REPEATS_1"/>
    <property type="match status" value="1"/>
</dbReference>
<dbReference type="InterPro" id="IPR033010">
    <property type="entry name" value="Cdc20/Fizzy"/>
</dbReference>
<feature type="repeat" description="WD" evidence="8">
    <location>
        <begin position="173"/>
        <end position="214"/>
    </location>
</feature>
<keyword evidence="11" id="KW-1185">Reference proteome</keyword>
<keyword evidence="6" id="KW-0131">Cell cycle</keyword>
<gene>
    <name evidence="10" type="ORF">H6P81_018276</name>
</gene>
<dbReference type="InterPro" id="IPR001680">
    <property type="entry name" value="WD40_rpt"/>
</dbReference>
<feature type="domain" description="CDC20/Fizzy WD40" evidence="9">
    <location>
        <begin position="127"/>
        <end position="425"/>
    </location>
</feature>
<dbReference type="Proteomes" id="UP000825729">
    <property type="component" value="Unassembled WGS sequence"/>
</dbReference>
<evidence type="ECO:0000256" key="4">
    <source>
        <dbReference type="ARBA" id="ARBA00022737"/>
    </source>
</evidence>
<evidence type="ECO:0000256" key="5">
    <source>
        <dbReference type="ARBA" id="ARBA00022776"/>
    </source>
</evidence>
<dbReference type="EMBL" id="JAINDJ010000007">
    <property type="protein sequence ID" value="KAG9442422.1"/>
    <property type="molecule type" value="Genomic_DNA"/>
</dbReference>
<dbReference type="PANTHER" id="PTHR19918:SF8">
    <property type="entry name" value="FI02843P"/>
    <property type="match status" value="1"/>
</dbReference>
<dbReference type="PROSITE" id="PS50082">
    <property type="entry name" value="WD_REPEATS_2"/>
    <property type="match status" value="3"/>
</dbReference>
<evidence type="ECO:0000256" key="6">
    <source>
        <dbReference type="ARBA" id="ARBA00023306"/>
    </source>
</evidence>
<protein>
    <recommendedName>
        <fullName evidence="9">CDC20/Fizzy WD40 domain-containing protein</fullName>
    </recommendedName>
</protein>
<dbReference type="AlphaFoldDB" id="A0AAV7E4U0"/>
<dbReference type="PROSITE" id="PS50294">
    <property type="entry name" value="WD_REPEATS_REGION"/>
    <property type="match status" value="2"/>
</dbReference>
<dbReference type="GO" id="GO:0031145">
    <property type="term" value="P:anaphase-promoting complex-dependent catabolic process"/>
    <property type="evidence" value="ECO:0007669"/>
    <property type="project" value="TreeGrafter"/>
</dbReference>
<dbReference type="SMART" id="SM00320">
    <property type="entry name" value="WD40"/>
    <property type="match status" value="7"/>
</dbReference>
<evidence type="ECO:0000256" key="3">
    <source>
        <dbReference type="ARBA" id="ARBA00022618"/>
    </source>
</evidence>
<sequence length="454" mass="50955">MDEAQSHGQARHPLLLEYQYHVAPRPSYHRPTVGDRFIPVRSAMDFDFARSVLLESRKKKEEETLVSPHTEAYRKRLAETLNMNRTRILAFKTKPPTPVTSVFEETFWECEAAKPVRHIRTTCDRILDVPDLMNYYYLNLLDWSSSNVVAVGLGDTVLLWDVWSGSSSYLFTIDYDKGPLTSVSWAPDGQNIAVGLNNGEVHLWDAVAGKQLRTLKGGHRSRVGALSWNDHILTTGDMFGLIINHDARARKHILDVYRGHYLDVCGLKWSSSGKHLASGGKDKLLHIWDRSYASSSSSNSRTRRWLHRLEDHKGTVKALAWCPFQSNLLASGGGSGDGCIKFWNTQTGSCLNSVDSGSQVSSLLWSNKERELLSSQFKKLTLWRYPSMVKMAELTGHTSRVLFMAQSPDGCTVVSGAGDETLRFWNVFGTPQVAKKPAARTPNVGPCSYRSHVR</sequence>
<dbReference type="SUPFAM" id="SSF50978">
    <property type="entry name" value="WD40 repeat-like"/>
    <property type="match status" value="1"/>
</dbReference>
<comment type="function">
    <text evidence="7">Component of the anaphase promoting complex/cyclosome (APC/C), a cell cycle-regulated E3 ubiquitin-protein ligase complex that controls progression through mitosis and the G1 phase of the cell cycle.</text>
</comment>
<evidence type="ECO:0000256" key="7">
    <source>
        <dbReference type="ARBA" id="ARBA00023425"/>
    </source>
</evidence>
<dbReference type="GO" id="GO:0051301">
    <property type="term" value="P:cell division"/>
    <property type="evidence" value="ECO:0007669"/>
    <property type="project" value="UniProtKB-KW"/>
</dbReference>
<evidence type="ECO:0000313" key="11">
    <source>
        <dbReference type="Proteomes" id="UP000825729"/>
    </source>
</evidence>
<dbReference type="GO" id="GO:1905786">
    <property type="term" value="P:positive regulation of anaphase-promoting complex-dependent catabolic process"/>
    <property type="evidence" value="ECO:0007669"/>
    <property type="project" value="TreeGrafter"/>
</dbReference>
<dbReference type="InterPro" id="IPR056150">
    <property type="entry name" value="WD40_CDC20-Fz"/>
</dbReference>
<keyword evidence="4" id="KW-0677">Repeat</keyword>
<reference evidence="10 11" key="1">
    <citation type="submission" date="2021-07" db="EMBL/GenBank/DDBJ databases">
        <title>The Aristolochia fimbriata genome: insights into angiosperm evolution, floral development and chemical biosynthesis.</title>
        <authorList>
            <person name="Jiao Y."/>
        </authorList>
    </citation>
    <scope>NUCLEOTIDE SEQUENCE [LARGE SCALE GENOMIC DNA]</scope>
    <source>
        <strain evidence="10">IBCAS-2021</strain>
        <tissue evidence="10">Leaf</tissue>
    </source>
</reference>
<dbReference type="CDD" id="cd00200">
    <property type="entry name" value="WD40"/>
    <property type="match status" value="1"/>
</dbReference>
<evidence type="ECO:0000256" key="8">
    <source>
        <dbReference type="PROSITE-ProRule" id="PRU00221"/>
    </source>
</evidence>
<dbReference type="InterPro" id="IPR036322">
    <property type="entry name" value="WD40_repeat_dom_sf"/>
</dbReference>
<dbReference type="Pfam" id="PF24807">
    <property type="entry name" value="WD40_CDC20-Fz"/>
    <property type="match status" value="1"/>
</dbReference>
<accession>A0AAV7E4U0</accession>
<proteinExistence type="inferred from homology"/>
<organism evidence="10 11">
    <name type="scientific">Aristolochia fimbriata</name>
    <name type="common">White veined hardy Dutchman's pipe vine</name>
    <dbReference type="NCBI Taxonomy" id="158543"/>
    <lineage>
        <taxon>Eukaryota</taxon>
        <taxon>Viridiplantae</taxon>
        <taxon>Streptophyta</taxon>
        <taxon>Embryophyta</taxon>
        <taxon>Tracheophyta</taxon>
        <taxon>Spermatophyta</taxon>
        <taxon>Magnoliopsida</taxon>
        <taxon>Magnoliidae</taxon>
        <taxon>Piperales</taxon>
        <taxon>Aristolochiaceae</taxon>
        <taxon>Aristolochia</taxon>
    </lineage>
</organism>
<evidence type="ECO:0000313" key="10">
    <source>
        <dbReference type="EMBL" id="KAG9442422.1"/>
    </source>
</evidence>
<evidence type="ECO:0000259" key="9">
    <source>
        <dbReference type="Pfam" id="PF24807"/>
    </source>
</evidence>
<feature type="repeat" description="WD" evidence="8">
    <location>
        <begin position="394"/>
        <end position="427"/>
    </location>
</feature>
<dbReference type="GO" id="GO:0010997">
    <property type="term" value="F:anaphase-promoting complex binding"/>
    <property type="evidence" value="ECO:0007669"/>
    <property type="project" value="InterPro"/>
</dbReference>
<dbReference type="GO" id="GO:0005680">
    <property type="term" value="C:anaphase-promoting complex"/>
    <property type="evidence" value="ECO:0007669"/>
    <property type="project" value="TreeGrafter"/>
</dbReference>